<name>A0A540WS53_9BACT</name>
<proteinExistence type="predicted"/>
<dbReference type="AlphaFoldDB" id="A0A540WS53"/>
<dbReference type="CDD" id="cd07822">
    <property type="entry name" value="SRPBCC_4"/>
    <property type="match status" value="1"/>
</dbReference>
<evidence type="ECO:0000256" key="1">
    <source>
        <dbReference type="SAM" id="MobiDB-lite"/>
    </source>
</evidence>
<sequence>MSSRNRPAGHVGVVGQSKEDNGRAGGGFQSPVARGAGRKMFRLRTEAFIDAPPEAVWAVLGDFARYPTWNPLMVEARGRVERGAHVKMKVRPPGGLGQVYGFTATMTRVERPGALEWTGGIPGVMHGRHFFLLSAEGTGTRLVHGEDFSGVVTWVAGRMLKTLQSSYEALNRALAERVKAELANPSVSTLA</sequence>
<dbReference type="Proteomes" id="UP000315369">
    <property type="component" value="Unassembled WGS sequence"/>
</dbReference>
<dbReference type="Gene3D" id="3.30.530.20">
    <property type="match status" value="1"/>
</dbReference>
<dbReference type="SUPFAM" id="SSF55961">
    <property type="entry name" value="Bet v1-like"/>
    <property type="match status" value="1"/>
</dbReference>
<dbReference type="InterPro" id="IPR023393">
    <property type="entry name" value="START-like_dom_sf"/>
</dbReference>
<evidence type="ECO:0000313" key="2">
    <source>
        <dbReference type="EMBL" id="TQF11856.1"/>
    </source>
</evidence>
<dbReference type="EMBL" id="VIFM01000167">
    <property type="protein sequence ID" value="TQF11856.1"/>
    <property type="molecule type" value="Genomic_DNA"/>
</dbReference>
<accession>A0A540WS53</accession>
<dbReference type="OrthoDB" id="9800600at2"/>
<evidence type="ECO:0000313" key="3">
    <source>
        <dbReference type="Proteomes" id="UP000315369"/>
    </source>
</evidence>
<reference evidence="2 3" key="1">
    <citation type="submission" date="2019-06" db="EMBL/GenBank/DDBJ databases">
        <authorList>
            <person name="Livingstone P."/>
            <person name="Whitworth D."/>
        </authorList>
    </citation>
    <scope>NUCLEOTIDE SEQUENCE [LARGE SCALE GENOMIC DNA]</scope>
    <source>
        <strain evidence="2 3">AM401</strain>
    </source>
</reference>
<protein>
    <submittedName>
        <fullName evidence="2">SRPBCC domain-containing protein</fullName>
    </submittedName>
</protein>
<comment type="caution">
    <text evidence="2">The sequence shown here is derived from an EMBL/GenBank/DDBJ whole genome shotgun (WGS) entry which is preliminary data.</text>
</comment>
<dbReference type="PANTHER" id="PTHR36166:SF1">
    <property type="entry name" value="SRPBCC DOMAIN-CONTAINING PROTEIN"/>
    <property type="match status" value="1"/>
</dbReference>
<keyword evidence="3" id="KW-1185">Reference proteome</keyword>
<organism evidence="2 3">
    <name type="scientific">Myxococcus llanfairpwllgwyngyllgogerychwyrndrobwllllantysiliogogogochensis</name>
    <dbReference type="NCBI Taxonomy" id="2590453"/>
    <lineage>
        <taxon>Bacteria</taxon>
        <taxon>Pseudomonadati</taxon>
        <taxon>Myxococcota</taxon>
        <taxon>Myxococcia</taxon>
        <taxon>Myxococcales</taxon>
        <taxon>Cystobacterineae</taxon>
        <taxon>Myxococcaceae</taxon>
        <taxon>Myxococcus</taxon>
    </lineage>
</organism>
<dbReference type="Pfam" id="PF10604">
    <property type="entry name" value="Polyketide_cyc2"/>
    <property type="match status" value="1"/>
</dbReference>
<feature type="region of interest" description="Disordered" evidence="1">
    <location>
        <begin position="1"/>
        <end position="31"/>
    </location>
</feature>
<dbReference type="PANTHER" id="PTHR36166">
    <property type="entry name" value="CHROMOSOME 9, WHOLE GENOME SHOTGUN SEQUENCE"/>
    <property type="match status" value="1"/>
</dbReference>
<dbReference type="InterPro" id="IPR019587">
    <property type="entry name" value="Polyketide_cyclase/dehydratase"/>
</dbReference>
<gene>
    <name evidence="2" type="ORF">FJV41_32120</name>
</gene>